<evidence type="ECO:0000313" key="3">
    <source>
        <dbReference type="EMBL" id="AJG18908.1"/>
    </source>
</evidence>
<dbReference type="InterPro" id="IPR050523">
    <property type="entry name" value="AKR_Detox_Biosynth"/>
</dbReference>
<dbReference type="InterPro" id="IPR023210">
    <property type="entry name" value="NADP_OxRdtase_dom"/>
</dbReference>
<dbReference type="Proteomes" id="UP000031843">
    <property type="component" value="Chromosome main"/>
</dbReference>
<dbReference type="AlphaFoldDB" id="A0A0C4Y7I1"/>
<dbReference type="PANTHER" id="PTHR43364">
    <property type="entry name" value="NADH-SPECIFIC METHYLGLYOXAL REDUCTASE-RELATED"/>
    <property type="match status" value="1"/>
</dbReference>
<evidence type="ECO:0000259" key="2">
    <source>
        <dbReference type="Pfam" id="PF00248"/>
    </source>
</evidence>
<reference evidence="3 4" key="1">
    <citation type="journal article" date="2015" name="Genome Announc.">
        <title>Complete Genome Sequence of Cupriavidus basilensis 4G11, Isolated from the Oak Ridge Field Research Center Site.</title>
        <authorList>
            <person name="Ray J."/>
            <person name="Waters R.J."/>
            <person name="Skerker J.M."/>
            <person name="Kuehl J.V."/>
            <person name="Price M.N."/>
            <person name="Huang J."/>
            <person name="Chakraborty R."/>
            <person name="Arkin A.P."/>
            <person name="Deutschbauer A."/>
        </authorList>
    </citation>
    <scope>NUCLEOTIDE SEQUENCE [LARGE SCALE GENOMIC DNA]</scope>
    <source>
        <strain evidence="3">4G11</strain>
    </source>
</reference>
<protein>
    <submittedName>
        <fullName evidence="3">Oxidoreductase</fullName>
    </submittedName>
</protein>
<dbReference type="RefSeq" id="WP_043345268.1">
    <property type="nucleotide sequence ID" value="NZ_CP010536.1"/>
</dbReference>
<dbReference type="SUPFAM" id="SSF51430">
    <property type="entry name" value="NAD(P)-linked oxidoreductase"/>
    <property type="match status" value="1"/>
</dbReference>
<proteinExistence type="predicted"/>
<organism evidence="3 4">
    <name type="scientific">Cupriavidus basilensis</name>
    <dbReference type="NCBI Taxonomy" id="68895"/>
    <lineage>
        <taxon>Bacteria</taxon>
        <taxon>Pseudomonadati</taxon>
        <taxon>Pseudomonadota</taxon>
        <taxon>Betaproteobacteria</taxon>
        <taxon>Burkholderiales</taxon>
        <taxon>Burkholderiaceae</taxon>
        <taxon>Cupriavidus</taxon>
    </lineage>
</organism>
<feature type="domain" description="NADP-dependent oxidoreductase" evidence="2">
    <location>
        <begin position="15"/>
        <end position="343"/>
    </location>
</feature>
<dbReference type="PANTHER" id="PTHR43364:SF4">
    <property type="entry name" value="NAD(P)-LINKED OXIDOREDUCTASE SUPERFAMILY PROTEIN"/>
    <property type="match status" value="1"/>
</dbReference>
<keyword evidence="4" id="KW-1185">Reference proteome</keyword>
<dbReference type="EMBL" id="CP010536">
    <property type="protein sequence ID" value="AJG18908.1"/>
    <property type="molecule type" value="Genomic_DNA"/>
</dbReference>
<name>A0A0C4Y7I1_9BURK</name>
<dbReference type="InterPro" id="IPR036812">
    <property type="entry name" value="NAD(P)_OxRdtase_dom_sf"/>
</dbReference>
<sequence>METTRLGRSDLQVSRICLGTMTFGEQNTEAEGHSQLDYALSRGINFIDTAEMYPVKPRAETYGSTERIVGTWLKRQQRERIVLATKVAGPARMPWIRNGGDLTPDSIRAAVDASLARLQTDYIDLYQIHWPARNAPIFGQKQFDPANERECASIQAQLEAMGELVRAGKIRYVGVSNETPWGVAEFVKQAELHGLPRIATIQNPYNLLNRSFEQGLDEACFRTDVSLLVYSPLAFGQLTGKYLGGDLAHPMFDAQAKGRLTRFPPDWSPRYLRPESLAAAARYVTLAREHGLSPATLALAWSYSRWFAASTIVGATSLEQLRENIDAWQTPLPEAATAAIARIHAEIHNPAQ</sequence>
<dbReference type="CDD" id="cd19094">
    <property type="entry name" value="AKR_Tas-like"/>
    <property type="match status" value="1"/>
</dbReference>
<evidence type="ECO:0000256" key="1">
    <source>
        <dbReference type="ARBA" id="ARBA00023002"/>
    </source>
</evidence>
<dbReference type="Pfam" id="PF00248">
    <property type="entry name" value="Aldo_ket_red"/>
    <property type="match status" value="1"/>
</dbReference>
<dbReference type="OrthoDB" id="5488419at2"/>
<keyword evidence="1" id="KW-0560">Oxidoreductase</keyword>
<dbReference type="KEGG" id="cbw:RR42_m1509"/>
<accession>A0A0C4Y7I1</accession>
<gene>
    <name evidence="3" type="ORF">RR42_m1509</name>
</gene>
<evidence type="ECO:0000313" key="4">
    <source>
        <dbReference type="Proteomes" id="UP000031843"/>
    </source>
</evidence>
<dbReference type="Gene3D" id="3.20.20.100">
    <property type="entry name" value="NADP-dependent oxidoreductase domain"/>
    <property type="match status" value="1"/>
</dbReference>
<dbReference type="STRING" id="68895.RR42_m1509"/>
<dbReference type="GO" id="GO:0016491">
    <property type="term" value="F:oxidoreductase activity"/>
    <property type="evidence" value="ECO:0007669"/>
    <property type="project" value="UniProtKB-KW"/>
</dbReference>